<sequence length="46" mass="5446">MGININYKIFSISFDNRSYYFIINNDIDNFIVLGISCISSRYRTMI</sequence>
<dbReference type="EMBL" id="CP003539">
    <property type="protein sequence ID" value="AFX98724.1"/>
    <property type="molecule type" value="Genomic_DNA"/>
</dbReference>
<dbReference type="AlphaFoldDB" id="K7YQ72"/>
<name>K7YQ72_9PROT</name>
<dbReference type="Proteomes" id="UP000010077">
    <property type="component" value="Chromosome"/>
</dbReference>
<gene>
    <name evidence="1" type="ORF">A1OE_531</name>
</gene>
<dbReference type="HOGENOM" id="CLU_3181434_0_0_5"/>
<organism evidence="1 2">
    <name type="scientific">Candidatus Endolissoclinum faulkneri L2</name>
    <dbReference type="NCBI Taxonomy" id="1193729"/>
    <lineage>
        <taxon>Bacteria</taxon>
        <taxon>Pseudomonadati</taxon>
        <taxon>Pseudomonadota</taxon>
        <taxon>Alphaproteobacteria</taxon>
        <taxon>Rhodospirillales</taxon>
        <taxon>Rhodospirillaceae</taxon>
        <taxon>Candidatus Endolissoclinum</taxon>
    </lineage>
</organism>
<accession>K7YQ72</accession>
<keyword evidence="2" id="KW-1185">Reference proteome</keyword>
<proteinExistence type="predicted"/>
<protein>
    <submittedName>
        <fullName evidence="1">Uncharacterized protein</fullName>
    </submittedName>
</protein>
<dbReference type="KEGG" id="thal:A1OE_531"/>
<evidence type="ECO:0000313" key="2">
    <source>
        <dbReference type="Proteomes" id="UP000010077"/>
    </source>
</evidence>
<reference evidence="1 2" key="1">
    <citation type="journal article" date="2012" name="Proc. Natl. Acad. Sci. U.S.A.">
        <title>Genome streamlining and chemical defense in a coral reef symbiosis.</title>
        <authorList>
            <person name="Kwan J.C."/>
            <person name="Donia M.S."/>
            <person name="Han A.W."/>
            <person name="Hirose E."/>
            <person name="Haygood M.G."/>
            <person name="Schmidt E.W."/>
        </authorList>
    </citation>
    <scope>NUCLEOTIDE SEQUENCE [LARGE SCALE GENOMIC DNA]</scope>
    <source>
        <strain evidence="1 2">L2</strain>
    </source>
</reference>
<evidence type="ECO:0000313" key="1">
    <source>
        <dbReference type="EMBL" id="AFX98724.1"/>
    </source>
</evidence>